<comment type="similarity">
    <text evidence="2 4">Belongs to the flagella basal body rod proteins family.</text>
</comment>
<evidence type="ECO:0000256" key="2">
    <source>
        <dbReference type="ARBA" id="ARBA00009677"/>
    </source>
</evidence>
<dbReference type="PANTHER" id="PTHR30435:SF1">
    <property type="entry name" value="FLAGELLAR HOOK PROTEIN FLGE"/>
    <property type="match status" value="1"/>
</dbReference>
<dbReference type="OrthoDB" id="9804559at2"/>
<dbReference type="NCBIfam" id="TIGR03506">
    <property type="entry name" value="FlgEFG_subfam"/>
    <property type="match status" value="1"/>
</dbReference>
<feature type="domain" description="Flagellar basal body rod protein N-terminal" evidence="5">
    <location>
        <begin position="8"/>
        <end position="35"/>
    </location>
</feature>
<dbReference type="InterPro" id="IPR053967">
    <property type="entry name" value="LlgE_F_G-like_D1"/>
</dbReference>
<proteinExistence type="inferred from homology"/>
<accession>A0A174Z3L1</accession>
<dbReference type="Pfam" id="PF06429">
    <property type="entry name" value="Flg_bbr_C"/>
    <property type="match status" value="1"/>
</dbReference>
<gene>
    <name evidence="8" type="primary">flgG_2</name>
    <name evidence="8" type="ORF">ERS852540_00398</name>
</gene>
<keyword evidence="3 4" id="KW-0975">Bacterial flagellum</keyword>
<dbReference type="InterPro" id="IPR010930">
    <property type="entry name" value="Flg_bb/hook_C_dom"/>
</dbReference>
<dbReference type="STRING" id="39492.ERS852540_00398"/>
<dbReference type="Pfam" id="PF22692">
    <property type="entry name" value="LlgE_F_G_D1"/>
    <property type="match status" value="1"/>
</dbReference>
<dbReference type="InterPro" id="IPR020013">
    <property type="entry name" value="Flagellar_FlgE/F/G"/>
</dbReference>
<dbReference type="Proteomes" id="UP000095662">
    <property type="component" value="Unassembled WGS sequence"/>
</dbReference>
<evidence type="ECO:0000259" key="5">
    <source>
        <dbReference type="Pfam" id="PF00460"/>
    </source>
</evidence>
<evidence type="ECO:0000256" key="1">
    <source>
        <dbReference type="ARBA" id="ARBA00004117"/>
    </source>
</evidence>
<dbReference type="Pfam" id="PF00460">
    <property type="entry name" value="Flg_bb_rod"/>
    <property type="match status" value="1"/>
</dbReference>
<reference evidence="8 9" key="1">
    <citation type="submission" date="2015-09" db="EMBL/GenBank/DDBJ databases">
        <authorList>
            <consortium name="Pathogen Informatics"/>
        </authorList>
    </citation>
    <scope>NUCLEOTIDE SEQUENCE [LARGE SCALE GENOMIC DNA]</scope>
    <source>
        <strain evidence="8 9">2789STDY5834928</strain>
    </source>
</reference>
<dbReference type="PROSITE" id="PS00588">
    <property type="entry name" value="FLAGELLA_BB_ROD"/>
    <property type="match status" value="1"/>
</dbReference>
<evidence type="ECO:0000313" key="8">
    <source>
        <dbReference type="EMBL" id="CUQ82023.1"/>
    </source>
</evidence>
<evidence type="ECO:0000256" key="3">
    <source>
        <dbReference type="ARBA" id="ARBA00023143"/>
    </source>
</evidence>
<feature type="domain" description="Flagellar basal-body/hook protein C-terminal" evidence="6">
    <location>
        <begin position="475"/>
        <end position="519"/>
    </location>
</feature>
<organism evidence="8 9">
    <name type="scientific">[Eubacterium] siraeum</name>
    <dbReference type="NCBI Taxonomy" id="39492"/>
    <lineage>
        <taxon>Bacteria</taxon>
        <taxon>Bacillati</taxon>
        <taxon>Bacillota</taxon>
        <taxon>Clostridia</taxon>
        <taxon>Eubacteriales</taxon>
        <taxon>Oscillospiraceae</taxon>
        <taxon>Oscillospiraceae incertae sedis</taxon>
    </lineage>
</organism>
<sequence>MVRSLFSGVSGLKTHQQKMDVIGNNIANVNTTGFKTSVTTFQEVYYQTKKNGSAGSNLQGGVNPSQVGYGTKLGAIGQVMGQSGFTYSDSVYDCALSGDGFFQVMDEAGNIFYSRAGVFNVDNAGNLVDSNGNMVLGVSGDATGVDASSNRITFVVPEVLDNEASYSKTITYKGSTYPLTVSADTATPDGNISVGFTVGNSDYAYMSGNKLVVQLNEKNDYTNLNDLEDAVTRACENGGVSIDGVLPLHFELDTVPPAADIPATTATNTMKLDDGTTKASLTFTTVNAGEYANNYTINLRYSKNAADTTAKWSDNGLTISVCPGATVADIQTAVDKAAGSNEKYQLKVTSTDWDAANGSLETLLATDGKVGLAGGSNNFYSDMVQLLGNIKMTDGRVAATQTVKDLDSVYINEDGTIYGIHSVHGIIMLGRIDIVTFDNPNGLEQVGSSYWRETLSSGQPQVNIAGENGSASVVSGALEMSNVDLSQEFSDMIITQRGFQANSRIITTSDTMLEEIVNLKR</sequence>
<comment type="function">
    <text evidence="4">A flexible structure which links the flagellar filament to the drive apparatus in the basal body.</text>
</comment>
<dbReference type="InterPro" id="IPR037925">
    <property type="entry name" value="FlgE/F/G-like"/>
</dbReference>
<dbReference type="GO" id="GO:0071978">
    <property type="term" value="P:bacterial-type flagellum-dependent swarming motility"/>
    <property type="evidence" value="ECO:0007669"/>
    <property type="project" value="TreeGrafter"/>
</dbReference>
<dbReference type="AlphaFoldDB" id="A0A174Z3L1"/>
<dbReference type="PANTHER" id="PTHR30435">
    <property type="entry name" value="FLAGELLAR PROTEIN"/>
    <property type="match status" value="1"/>
</dbReference>
<dbReference type="SUPFAM" id="SSF117143">
    <property type="entry name" value="Flagellar hook protein flgE"/>
    <property type="match status" value="1"/>
</dbReference>
<dbReference type="InterPro" id="IPR019776">
    <property type="entry name" value="Flagellar_basal_body_rod_CS"/>
</dbReference>
<protein>
    <recommendedName>
        <fullName evidence="4">Flagellar hook protein FlgE</fullName>
    </recommendedName>
</protein>
<evidence type="ECO:0000259" key="7">
    <source>
        <dbReference type="Pfam" id="PF22692"/>
    </source>
</evidence>
<name>A0A174Z3L1_9FIRM</name>
<evidence type="ECO:0000256" key="4">
    <source>
        <dbReference type="RuleBase" id="RU362116"/>
    </source>
</evidence>
<feature type="domain" description="Flagellar hook protein FlgE/F/G-like D1" evidence="7">
    <location>
        <begin position="95"/>
        <end position="153"/>
    </location>
</feature>
<dbReference type="GO" id="GO:0009425">
    <property type="term" value="C:bacterial-type flagellum basal body"/>
    <property type="evidence" value="ECO:0007669"/>
    <property type="project" value="UniProtKB-SubCell"/>
</dbReference>
<dbReference type="GO" id="GO:0009424">
    <property type="term" value="C:bacterial-type flagellum hook"/>
    <property type="evidence" value="ECO:0007669"/>
    <property type="project" value="TreeGrafter"/>
</dbReference>
<dbReference type="GO" id="GO:0005829">
    <property type="term" value="C:cytosol"/>
    <property type="evidence" value="ECO:0007669"/>
    <property type="project" value="TreeGrafter"/>
</dbReference>
<evidence type="ECO:0000259" key="6">
    <source>
        <dbReference type="Pfam" id="PF06429"/>
    </source>
</evidence>
<dbReference type="InterPro" id="IPR001444">
    <property type="entry name" value="Flag_bb_rod_N"/>
</dbReference>
<dbReference type="EMBL" id="CZBY01000002">
    <property type="protein sequence ID" value="CUQ82023.1"/>
    <property type="molecule type" value="Genomic_DNA"/>
</dbReference>
<evidence type="ECO:0000313" key="9">
    <source>
        <dbReference type="Proteomes" id="UP000095662"/>
    </source>
</evidence>
<comment type="subcellular location">
    <subcellularLocation>
        <location evidence="1 4">Bacterial flagellum basal body</location>
    </subcellularLocation>
</comment>